<reference evidence="5 6" key="1">
    <citation type="submission" date="2020-01" db="EMBL/GenBank/DDBJ databases">
        <title>Genomes assembled from Gulf of Kutch pelagic sediment metagenomes.</title>
        <authorList>
            <person name="Chandrashekar M."/>
            <person name="Mahajan M.S."/>
            <person name="Dave K.J."/>
            <person name="Vatsa P."/>
            <person name="Nathani N.M."/>
        </authorList>
    </citation>
    <scope>NUCLEOTIDE SEQUENCE [LARGE SCALE GENOMIC DNA]</scope>
    <source>
        <strain evidence="5">KS3-K002</strain>
    </source>
</reference>
<dbReference type="Gene3D" id="3.40.930.10">
    <property type="entry name" value="Mannitol-specific EII, Chain A"/>
    <property type="match status" value="1"/>
</dbReference>
<proteinExistence type="predicted"/>
<dbReference type="PANTHER" id="PTHR48108:SF26">
    <property type="entry name" value="CBS DOMAIN-CONTAINING PROTEIN DDB_G0289609"/>
    <property type="match status" value="1"/>
</dbReference>
<dbReference type="InterPro" id="IPR016152">
    <property type="entry name" value="PTrfase/Anion_transptr"/>
</dbReference>
<evidence type="ECO:0000259" key="3">
    <source>
        <dbReference type="PROSITE" id="PS51094"/>
    </source>
</evidence>
<dbReference type="AlphaFoldDB" id="A0AAE4Z8Z4"/>
<dbReference type="InterPro" id="IPR051462">
    <property type="entry name" value="CBS_domain-containing"/>
</dbReference>
<name>A0AAE4Z8Z4_9BACT</name>
<feature type="domain" description="CBS" evidence="4">
    <location>
        <begin position="168"/>
        <end position="225"/>
    </location>
</feature>
<dbReference type="SUPFAM" id="SSF55804">
    <property type="entry name" value="Phoshotransferase/anion transport protein"/>
    <property type="match status" value="1"/>
</dbReference>
<dbReference type="Pfam" id="PF00359">
    <property type="entry name" value="PTS_EIIA_2"/>
    <property type="match status" value="1"/>
</dbReference>
<evidence type="ECO:0000313" key="6">
    <source>
        <dbReference type="Proteomes" id="UP000702544"/>
    </source>
</evidence>
<evidence type="ECO:0000259" key="4">
    <source>
        <dbReference type="PROSITE" id="PS51371"/>
    </source>
</evidence>
<dbReference type="SMART" id="SM00116">
    <property type="entry name" value="CBS"/>
    <property type="match status" value="2"/>
</dbReference>
<dbReference type="InterPro" id="IPR000644">
    <property type="entry name" value="CBS_dom"/>
</dbReference>
<evidence type="ECO:0000256" key="2">
    <source>
        <dbReference type="PROSITE-ProRule" id="PRU00703"/>
    </source>
</evidence>
<dbReference type="PROSITE" id="PS51094">
    <property type="entry name" value="PTS_EIIA_TYPE_2"/>
    <property type="match status" value="1"/>
</dbReference>
<feature type="domain" description="PTS EIIA type-2" evidence="3">
    <location>
        <begin position="9"/>
        <end position="154"/>
    </location>
</feature>
<sequence>MDNPTTISRLLPAEHLVIGLKARTLEEALGQLIERLDEADQITDRAALDALVADEIESGEAPSLGDRAILMHFRTDAVDELVVAVGTANKPFAFAPDDSPEADLLILILTPRTATRPYLKTLAALSEFLADPAIPDALVSADSVDEFLDVVASRDLVIRPELTVRDLMSRDVHAVSPETLLSEALRLMARHRRRGVPVVSDNGEVLGMVTEQELLQHFLPQILGTAPRDGSPPPVKDLEVRDVMQRSVMCLPEDQLISDVLGTMLTERVSQFPVVKEGKLVGFLSRTDLIQKLLEKSI</sequence>
<evidence type="ECO:0000313" key="5">
    <source>
        <dbReference type="EMBL" id="NIR75223.1"/>
    </source>
</evidence>
<evidence type="ECO:0000256" key="1">
    <source>
        <dbReference type="ARBA" id="ARBA00022737"/>
    </source>
</evidence>
<dbReference type="PROSITE" id="PS51371">
    <property type="entry name" value="CBS"/>
    <property type="match status" value="2"/>
</dbReference>
<dbReference type="EMBL" id="JAACAK010000067">
    <property type="protein sequence ID" value="NIR75223.1"/>
    <property type="molecule type" value="Genomic_DNA"/>
</dbReference>
<dbReference type="SUPFAM" id="SSF54631">
    <property type="entry name" value="CBS-domain pair"/>
    <property type="match status" value="1"/>
</dbReference>
<dbReference type="InterPro" id="IPR046342">
    <property type="entry name" value="CBS_dom_sf"/>
</dbReference>
<keyword evidence="1" id="KW-0677">Repeat</keyword>
<gene>
    <name evidence="5" type="ORF">GWO12_08940</name>
</gene>
<dbReference type="PANTHER" id="PTHR48108">
    <property type="entry name" value="CBS DOMAIN-CONTAINING PROTEIN CBSX2, CHLOROPLASTIC"/>
    <property type="match status" value="1"/>
</dbReference>
<organism evidence="5 6">
    <name type="scientific">Candidatus Kutchimonas denitrificans</name>
    <dbReference type="NCBI Taxonomy" id="3056748"/>
    <lineage>
        <taxon>Bacteria</taxon>
        <taxon>Pseudomonadati</taxon>
        <taxon>Gemmatimonadota</taxon>
        <taxon>Gemmatimonadia</taxon>
        <taxon>Candidatus Palauibacterales</taxon>
        <taxon>Candidatus Palauibacteraceae</taxon>
        <taxon>Candidatus Kutchimonas</taxon>
    </lineage>
</organism>
<dbReference type="InterPro" id="IPR002178">
    <property type="entry name" value="PTS_EIIA_type-2_dom"/>
</dbReference>
<dbReference type="Pfam" id="PF00571">
    <property type="entry name" value="CBS"/>
    <property type="match status" value="2"/>
</dbReference>
<comment type="caution">
    <text evidence="5">The sequence shown here is derived from an EMBL/GenBank/DDBJ whole genome shotgun (WGS) entry which is preliminary data.</text>
</comment>
<protein>
    <submittedName>
        <fullName evidence="5">CBS domain-containing protein</fullName>
    </submittedName>
</protein>
<dbReference type="Proteomes" id="UP000702544">
    <property type="component" value="Unassembled WGS sequence"/>
</dbReference>
<keyword evidence="2" id="KW-0129">CBS domain</keyword>
<feature type="domain" description="CBS" evidence="4">
    <location>
        <begin position="244"/>
        <end position="298"/>
    </location>
</feature>
<dbReference type="Gene3D" id="3.10.580.10">
    <property type="entry name" value="CBS-domain"/>
    <property type="match status" value="1"/>
</dbReference>
<accession>A0AAE4Z8Z4</accession>